<dbReference type="EnsemblMetazoa" id="XM_038207449.1">
    <property type="protein sequence ID" value="XP_038063377.1"/>
    <property type="gene ID" value="LOC119734085"/>
</dbReference>
<evidence type="ECO:0000259" key="11">
    <source>
        <dbReference type="PROSITE" id="PS50089"/>
    </source>
</evidence>
<feature type="region of interest" description="Disordered" evidence="9">
    <location>
        <begin position="67"/>
        <end position="88"/>
    </location>
</feature>
<evidence type="ECO:0000256" key="4">
    <source>
        <dbReference type="ARBA" id="ARBA00022771"/>
    </source>
</evidence>
<dbReference type="SUPFAM" id="SSF57850">
    <property type="entry name" value="RING/U-box"/>
    <property type="match status" value="1"/>
</dbReference>
<feature type="transmembrane region" description="Helical" evidence="10">
    <location>
        <begin position="215"/>
        <end position="238"/>
    </location>
</feature>
<dbReference type="Gene3D" id="3.30.40.10">
    <property type="entry name" value="Zinc/RING finger domain, C3HC4 (zinc finger)"/>
    <property type="match status" value="1"/>
</dbReference>
<keyword evidence="2 10" id="KW-0812">Transmembrane</keyword>
<dbReference type="SMART" id="SM00184">
    <property type="entry name" value="RING"/>
    <property type="match status" value="1"/>
</dbReference>
<evidence type="ECO:0000256" key="5">
    <source>
        <dbReference type="ARBA" id="ARBA00022833"/>
    </source>
</evidence>
<comment type="subcellular location">
    <subcellularLocation>
        <location evidence="1">Membrane</location>
        <topology evidence="1">Single-pass membrane protein</topology>
    </subcellularLocation>
</comment>
<proteinExistence type="predicted"/>
<evidence type="ECO:0000256" key="3">
    <source>
        <dbReference type="ARBA" id="ARBA00022723"/>
    </source>
</evidence>
<protein>
    <recommendedName>
        <fullName evidence="11">RING-type domain-containing protein</fullName>
    </recommendedName>
</protein>
<dbReference type="InterPro" id="IPR046450">
    <property type="entry name" value="PA_dom_sf"/>
</dbReference>
<dbReference type="PROSITE" id="PS50089">
    <property type="entry name" value="ZF_RING_2"/>
    <property type="match status" value="1"/>
</dbReference>
<evidence type="ECO:0000256" key="1">
    <source>
        <dbReference type="ARBA" id="ARBA00004167"/>
    </source>
</evidence>
<dbReference type="AlphaFoldDB" id="A0A914AI35"/>
<keyword evidence="5" id="KW-0862">Zinc</keyword>
<dbReference type="Gene3D" id="3.50.30.30">
    <property type="match status" value="1"/>
</dbReference>
<dbReference type="GO" id="GO:0016020">
    <property type="term" value="C:membrane"/>
    <property type="evidence" value="ECO:0007669"/>
    <property type="project" value="UniProtKB-SubCell"/>
</dbReference>
<organism evidence="12 13">
    <name type="scientific">Patiria miniata</name>
    <name type="common">Bat star</name>
    <name type="synonym">Asterina miniata</name>
    <dbReference type="NCBI Taxonomy" id="46514"/>
    <lineage>
        <taxon>Eukaryota</taxon>
        <taxon>Metazoa</taxon>
        <taxon>Echinodermata</taxon>
        <taxon>Eleutherozoa</taxon>
        <taxon>Asterozoa</taxon>
        <taxon>Asteroidea</taxon>
        <taxon>Valvatacea</taxon>
        <taxon>Valvatida</taxon>
        <taxon>Asterinidae</taxon>
        <taxon>Patiria</taxon>
    </lineage>
</organism>
<dbReference type="Pfam" id="PF13639">
    <property type="entry name" value="zf-RING_2"/>
    <property type="match status" value="1"/>
</dbReference>
<evidence type="ECO:0000313" key="12">
    <source>
        <dbReference type="EnsemblMetazoa" id="XP_038063377.1"/>
    </source>
</evidence>
<dbReference type="PANTHER" id="PTHR46539">
    <property type="entry name" value="E3 UBIQUITIN-PROTEIN LIGASE ATL42"/>
    <property type="match status" value="1"/>
</dbReference>
<dbReference type="Pfam" id="PF02225">
    <property type="entry name" value="PA"/>
    <property type="match status" value="1"/>
</dbReference>
<sequence length="447" mass="49743">MAAVNNKLRLVSVTGETWHQISHSYTQSFAWIIFVCIVRSSVTDAYDFYSSQSDTWTTATVSITYKDPATGNETTEKQTDAGRFSSGPANPASGVLVYRRGVHSQGCVPYRPKLLPMQLRKGVQWIALVKRGNCTDTEKIKLAEKYNASGVVVFDNKPGSELYTIQNKGKIPAVLISAENGQRIVALVENGTSVTLHFEVGKTIIKSVQFKKSSVLFVSVAFIVLMIISLAWLVFYYIQRFRYAQARDRTQKRLSRAAKKAIAKLPAKHLKEGDDELVDSETCPVCLEGYKASDLVRVLPCKHYYHKYCVDQWLIEHRTCPMCKLNILKALGYGNQLTMRASEEALYVFELGQIIFNSNMEGEDSHIRTSSLRTSHLTRWPSNTQQSVRVLAVTEDAQSEGSRSDESRNGSSSSEGILPPVTTTVELHRNCPSPTSSDTPCLGSTCV</sequence>
<evidence type="ECO:0000256" key="10">
    <source>
        <dbReference type="SAM" id="Phobius"/>
    </source>
</evidence>
<keyword evidence="7 10" id="KW-0472">Membrane</keyword>
<dbReference type="InterPro" id="IPR013083">
    <property type="entry name" value="Znf_RING/FYVE/PHD"/>
</dbReference>
<feature type="region of interest" description="Disordered" evidence="9">
    <location>
        <begin position="394"/>
        <end position="447"/>
    </location>
</feature>
<keyword evidence="4 8" id="KW-0863">Zinc-finger</keyword>
<dbReference type="InterPro" id="IPR001841">
    <property type="entry name" value="Znf_RING"/>
</dbReference>
<dbReference type="GeneID" id="119734085"/>
<evidence type="ECO:0000313" key="13">
    <source>
        <dbReference type="Proteomes" id="UP000887568"/>
    </source>
</evidence>
<evidence type="ECO:0000256" key="2">
    <source>
        <dbReference type="ARBA" id="ARBA00022692"/>
    </source>
</evidence>
<keyword evidence="3" id="KW-0479">Metal-binding</keyword>
<feature type="domain" description="RING-type" evidence="11">
    <location>
        <begin position="283"/>
        <end position="324"/>
    </location>
</feature>
<reference evidence="12" key="1">
    <citation type="submission" date="2022-11" db="UniProtKB">
        <authorList>
            <consortium name="EnsemblMetazoa"/>
        </authorList>
    </citation>
    <scope>IDENTIFICATION</scope>
</reference>
<evidence type="ECO:0000256" key="6">
    <source>
        <dbReference type="ARBA" id="ARBA00022989"/>
    </source>
</evidence>
<dbReference type="FunFam" id="3.30.40.10:FF:000009">
    <property type="entry name" value="E3 ubiquitin-protein ligase RNF130"/>
    <property type="match status" value="1"/>
</dbReference>
<evidence type="ECO:0000256" key="7">
    <source>
        <dbReference type="ARBA" id="ARBA00023136"/>
    </source>
</evidence>
<dbReference type="SUPFAM" id="SSF52025">
    <property type="entry name" value="PA domain"/>
    <property type="match status" value="1"/>
</dbReference>
<dbReference type="OrthoDB" id="5357315at2759"/>
<evidence type="ECO:0000256" key="8">
    <source>
        <dbReference type="PROSITE-ProRule" id="PRU00175"/>
    </source>
</evidence>
<keyword evidence="6 10" id="KW-1133">Transmembrane helix</keyword>
<dbReference type="OMA" id="VQDSAWI"/>
<evidence type="ECO:0000256" key="9">
    <source>
        <dbReference type="SAM" id="MobiDB-lite"/>
    </source>
</evidence>
<dbReference type="InterPro" id="IPR003137">
    <property type="entry name" value="PA_domain"/>
</dbReference>
<name>A0A914AI35_PATMI</name>
<dbReference type="GO" id="GO:0008270">
    <property type="term" value="F:zinc ion binding"/>
    <property type="evidence" value="ECO:0007669"/>
    <property type="project" value="UniProtKB-KW"/>
</dbReference>
<accession>A0A914AI35</accession>
<dbReference type="PANTHER" id="PTHR46539:SF23">
    <property type="entry name" value="RING-TYPE DOMAIN-CONTAINING PROTEIN"/>
    <property type="match status" value="1"/>
</dbReference>
<dbReference type="RefSeq" id="XP_038063377.1">
    <property type="nucleotide sequence ID" value="XM_038207449.1"/>
</dbReference>
<keyword evidence="13" id="KW-1185">Reference proteome</keyword>
<dbReference type="Proteomes" id="UP000887568">
    <property type="component" value="Unplaced"/>
</dbReference>